<gene>
    <name evidence="1" type="ORF">LCGC14_2579950</name>
</gene>
<dbReference type="EMBL" id="LAZR01043042">
    <property type="protein sequence ID" value="KKL08036.1"/>
    <property type="molecule type" value="Genomic_DNA"/>
</dbReference>
<accession>A0A0F9CQT6</accession>
<organism evidence="1">
    <name type="scientific">marine sediment metagenome</name>
    <dbReference type="NCBI Taxonomy" id="412755"/>
    <lineage>
        <taxon>unclassified sequences</taxon>
        <taxon>metagenomes</taxon>
        <taxon>ecological metagenomes</taxon>
    </lineage>
</organism>
<evidence type="ECO:0000313" key="1">
    <source>
        <dbReference type="EMBL" id="KKL08036.1"/>
    </source>
</evidence>
<proteinExistence type="predicted"/>
<dbReference type="AlphaFoldDB" id="A0A0F9CQT6"/>
<name>A0A0F9CQT6_9ZZZZ</name>
<feature type="non-terminal residue" evidence="1">
    <location>
        <position position="161"/>
    </location>
</feature>
<sequence length="161" mass="18266">MFDRTRSLWAAGNPSTEAAESRQLVQLIETLSSGPVESLGSDFQSFVRRGYLNNGIVYGCITSRLVLFAQGVFKLENRRDKTVRDLPPRLQILNEPWPGGSTAEMLARIEQDTSLAGNWYLLQAEPDQWQRLRPDWVDIVLDPGGRERVGYLYHRGGRSQD</sequence>
<reference evidence="1" key="1">
    <citation type="journal article" date="2015" name="Nature">
        <title>Complex archaea that bridge the gap between prokaryotes and eukaryotes.</title>
        <authorList>
            <person name="Spang A."/>
            <person name="Saw J.H."/>
            <person name="Jorgensen S.L."/>
            <person name="Zaremba-Niedzwiedzka K."/>
            <person name="Martijn J."/>
            <person name="Lind A.E."/>
            <person name="van Eijk R."/>
            <person name="Schleper C."/>
            <person name="Guy L."/>
            <person name="Ettema T.J."/>
        </authorList>
    </citation>
    <scope>NUCLEOTIDE SEQUENCE</scope>
</reference>
<protein>
    <submittedName>
        <fullName evidence="1">Uncharacterized protein</fullName>
    </submittedName>
</protein>
<comment type="caution">
    <text evidence="1">The sequence shown here is derived from an EMBL/GenBank/DDBJ whole genome shotgun (WGS) entry which is preliminary data.</text>
</comment>